<gene>
    <name evidence="1" type="ORF">Gogos_001797</name>
</gene>
<proteinExistence type="predicted"/>
<dbReference type="Proteomes" id="UP000593579">
    <property type="component" value="Unassembled WGS sequence"/>
</dbReference>
<protein>
    <submittedName>
        <fullName evidence="1">Uncharacterized protein</fullName>
    </submittedName>
</protein>
<comment type="caution">
    <text evidence="1">The sequence shown here is derived from an EMBL/GenBank/DDBJ whole genome shotgun (WGS) entry which is preliminary data.</text>
</comment>
<evidence type="ECO:0000313" key="2">
    <source>
        <dbReference type="Proteomes" id="UP000593579"/>
    </source>
</evidence>
<name>A0A7J9CPN4_GOSGO</name>
<reference evidence="1 2" key="1">
    <citation type="journal article" date="2019" name="Genome Biol. Evol.">
        <title>Insights into the evolution of the New World diploid cottons (Gossypium, subgenus Houzingenia) based on genome sequencing.</title>
        <authorList>
            <person name="Grover C.E."/>
            <person name="Arick M.A. 2nd"/>
            <person name="Thrash A."/>
            <person name="Conover J.L."/>
            <person name="Sanders W.S."/>
            <person name="Peterson D.G."/>
            <person name="Frelichowski J.E."/>
            <person name="Scheffler J.A."/>
            <person name="Scheffler B.E."/>
            <person name="Wendel J.F."/>
        </authorList>
    </citation>
    <scope>NUCLEOTIDE SEQUENCE [LARGE SCALE GENOMIC DNA]</scope>
    <source>
        <strain evidence="1">5</strain>
        <tissue evidence="1">Leaf</tissue>
    </source>
</reference>
<evidence type="ECO:0000313" key="1">
    <source>
        <dbReference type="EMBL" id="MBA0750386.1"/>
    </source>
</evidence>
<accession>A0A7J9CPN4</accession>
<sequence>MTCLMEKNNSSHKKSVNSSIVVSLIMTNLLPSMQKIEPSGNMLKQQLMLLKK</sequence>
<dbReference type="OrthoDB" id="994021at2759"/>
<organism evidence="1 2">
    <name type="scientific">Gossypium gossypioides</name>
    <name type="common">Mexican cotton</name>
    <name type="synonym">Selera gossypioides</name>
    <dbReference type="NCBI Taxonomy" id="34282"/>
    <lineage>
        <taxon>Eukaryota</taxon>
        <taxon>Viridiplantae</taxon>
        <taxon>Streptophyta</taxon>
        <taxon>Embryophyta</taxon>
        <taxon>Tracheophyta</taxon>
        <taxon>Spermatophyta</taxon>
        <taxon>Magnoliopsida</taxon>
        <taxon>eudicotyledons</taxon>
        <taxon>Gunneridae</taxon>
        <taxon>Pentapetalae</taxon>
        <taxon>rosids</taxon>
        <taxon>malvids</taxon>
        <taxon>Malvales</taxon>
        <taxon>Malvaceae</taxon>
        <taxon>Malvoideae</taxon>
        <taxon>Gossypium</taxon>
    </lineage>
</organism>
<keyword evidence="2" id="KW-1185">Reference proteome</keyword>
<dbReference type="EMBL" id="JABEZY010000012">
    <property type="protein sequence ID" value="MBA0750386.1"/>
    <property type="molecule type" value="Genomic_DNA"/>
</dbReference>
<dbReference type="AlphaFoldDB" id="A0A7J9CPN4"/>